<accession>A0A1G4B2P2</accession>
<reference evidence="1 2" key="1">
    <citation type="submission" date="2016-09" db="EMBL/GenBank/DDBJ databases">
        <authorList>
            <person name="Capua I."/>
            <person name="De Benedictis P."/>
            <person name="Joannis T."/>
            <person name="Lombin L.H."/>
            <person name="Cattoli G."/>
        </authorList>
    </citation>
    <scope>NUCLEOTIDE SEQUENCE [LARGE SCALE GENOMIC DNA]</scope>
    <source>
        <strain evidence="1 2">IMI 309357</strain>
    </source>
</reference>
<name>A0A1G4B2P2_9PEZI</name>
<dbReference type="RefSeq" id="XP_022472787.1">
    <property type="nucleotide sequence ID" value="XM_022620688.1"/>
</dbReference>
<protein>
    <submittedName>
        <fullName evidence="1">Uncharacterized protein</fullName>
    </submittedName>
</protein>
<gene>
    <name evidence="1" type="ORF">CORC01_09058</name>
</gene>
<proteinExistence type="predicted"/>
<dbReference type="OrthoDB" id="10383680at2759"/>
<comment type="caution">
    <text evidence="1">The sequence shown here is derived from an EMBL/GenBank/DDBJ whole genome shotgun (WGS) entry which is preliminary data.</text>
</comment>
<dbReference type="Proteomes" id="UP000176998">
    <property type="component" value="Unassembled WGS sequence"/>
</dbReference>
<organism evidence="1 2">
    <name type="scientific">Colletotrichum orchidophilum</name>
    <dbReference type="NCBI Taxonomy" id="1209926"/>
    <lineage>
        <taxon>Eukaryota</taxon>
        <taxon>Fungi</taxon>
        <taxon>Dikarya</taxon>
        <taxon>Ascomycota</taxon>
        <taxon>Pezizomycotina</taxon>
        <taxon>Sordariomycetes</taxon>
        <taxon>Hypocreomycetidae</taxon>
        <taxon>Glomerellales</taxon>
        <taxon>Glomerellaceae</taxon>
        <taxon>Colletotrichum</taxon>
    </lineage>
</organism>
<sequence length="37" mass="3912">MGSTGICRCEKLKPMSTRLTLGNDPEVPSRACAYAPG</sequence>
<dbReference type="EMBL" id="MJBS01000080">
    <property type="protein sequence ID" value="OHE95626.1"/>
    <property type="molecule type" value="Genomic_DNA"/>
</dbReference>
<dbReference type="GeneID" id="34562198"/>
<keyword evidence="2" id="KW-1185">Reference proteome</keyword>
<dbReference type="AlphaFoldDB" id="A0A1G4B2P2"/>
<evidence type="ECO:0000313" key="1">
    <source>
        <dbReference type="EMBL" id="OHE95626.1"/>
    </source>
</evidence>
<evidence type="ECO:0000313" key="2">
    <source>
        <dbReference type="Proteomes" id="UP000176998"/>
    </source>
</evidence>